<reference evidence="9 10" key="1">
    <citation type="submission" date="2024-03" db="EMBL/GenBank/DDBJ databases">
        <authorList>
            <person name="Martinez-Hernandez J."/>
        </authorList>
    </citation>
    <scope>NUCLEOTIDE SEQUENCE [LARGE SCALE GENOMIC DNA]</scope>
</reference>
<dbReference type="AlphaFoldDB" id="A0AAV1XRB1"/>
<feature type="compositionally biased region" description="Polar residues" evidence="7">
    <location>
        <begin position="1"/>
        <end position="37"/>
    </location>
</feature>
<keyword evidence="10" id="KW-1185">Reference proteome</keyword>
<comment type="caution">
    <text evidence="9">The sequence shown here is derived from an EMBL/GenBank/DDBJ whole genome shotgun (WGS) entry which is preliminary data.</text>
</comment>
<dbReference type="InterPro" id="IPR039605">
    <property type="entry name" value="AHL"/>
</dbReference>
<evidence type="ECO:0000256" key="1">
    <source>
        <dbReference type="ARBA" id="ARBA00003687"/>
    </source>
</evidence>
<dbReference type="GO" id="GO:0005634">
    <property type="term" value="C:nucleus"/>
    <property type="evidence" value="ECO:0007669"/>
    <property type="project" value="UniProtKB-SubCell"/>
</dbReference>
<name>A0AAV1XRB1_LUPLU</name>
<dbReference type="PANTHER" id="PTHR31500:SF45">
    <property type="entry name" value="AT-HOOK MOTIF NUCLEAR-LOCALIZED PROTEIN"/>
    <property type="match status" value="1"/>
</dbReference>
<evidence type="ECO:0000256" key="2">
    <source>
        <dbReference type="ARBA" id="ARBA00023015"/>
    </source>
</evidence>
<dbReference type="PRINTS" id="PR00929">
    <property type="entry name" value="ATHOOK"/>
</dbReference>
<comment type="domain">
    <text evidence="6">The PPC domain mediates interactions between AHL proteins.</text>
</comment>
<dbReference type="PROSITE" id="PS51742">
    <property type="entry name" value="PPC"/>
    <property type="match status" value="1"/>
</dbReference>
<organism evidence="9 10">
    <name type="scientific">Lupinus luteus</name>
    <name type="common">European yellow lupine</name>
    <dbReference type="NCBI Taxonomy" id="3873"/>
    <lineage>
        <taxon>Eukaryota</taxon>
        <taxon>Viridiplantae</taxon>
        <taxon>Streptophyta</taxon>
        <taxon>Embryophyta</taxon>
        <taxon>Tracheophyta</taxon>
        <taxon>Spermatophyta</taxon>
        <taxon>Magnoliopsida</taxon>
        <taxon>eudicotyledons</taxon>
        <taxon>Gunneridae</taxon>
        <taxon>Pentapetalae</taxon>
        <taxon>rosids</taxon>
        <taxon>fabids</taxon>
        <taxon>Fabales</taxon>
        <taxon>Fabaceae</taxon>
        <taxon>Papilionoideae</taxon>
        <taxon>50 kb inversion clade</taxon>
        <taxon>genistoids sensu lato</taxon>
        <taxon>core genistoids</taxon>
        <taxon>Genisteae</taxon>
        <taxon>Lupinus</taxon>
    </lineage>
</organism>
<dbReference type="Gene3D" id="3.30.1330.80">
    <property type="entry name" value="Hypothetical protein, similar to alpha- acetolactate decarboxylase, domain 2"/>
    <property type="match status" value="1"/>
</dbReference>
<dbReference type="Proteomes" id="UP001497480">
    <property type="component" value="Unassembled WGS sequence"/>
</dbReference>
<gene>
    <name evidence="9" type="ORF">LLUT_LOCUS25244</name>
</gene>
<feature type="region of interest" description="Disordered" evidence="7">
    <location>
        <begin position="1"/>
        <end position="107"/>
    </location>
</feature>
<proteinExistence type="predicted"/>
<evidence type="ECO:0000256" key="6">
    <source>
        <dbReference type="RuleBase" id="RU367031"/>
    </source>
</evidence>
<evidence type="ECO:0000313" key="9">
    <source>
        <dbReference type="EMBL" id="CAL0324184.1"/>
    </source>
</evidence>
<dbReference type="CDD" id="cd11378">
    <property type="entry name" value="DUF296"/>
    <property type="match status" value="1"/>
</dbReference>
<sequence length="306" mass="32308">MDTQVTQSSTISIQTEPPKTQGLDQNMTHVNSNNNILASEEKVKRKRGRPRKYDANGSVLSSTSSMPSSDDHAIGSSSKRSRGRPRGSTNKHIITSTLGETSGGSFKPHVMTVNKGEDVVSKIIAFSQKKVPKAAVSVISATGAVSSVLIRNTNHSTHTLRREGCFEVVSLSGSYTFVPDGVSLSKMGMFTVLLSEPDGHLFGGIIEGSMIAATPIQLIVASFKQKASKKIMKMHSTGSSAATAPTEASRIPSNNLIHATTTTTTTTTTTNQNMKTASVSGVGLDTQAMQPSTDQRIGAADKNGNV</sequence>
<feature type="compositionally biased region" description="Polar residues" evidence="7">
    <location>
        <begin position="90"/>
        <end position="104"/>
    </location>
</feature>
<evidence type="ECO:0000256" key="4">
    <source>
        <dbReference type="ARBA" id="ARBA00023163"/>
    </source>
</evidence>
<dbReference type="InterPro" id="IPR005175">
    <property type="entry name" value="PPC_dom"/>
</dbReference>
<keyword evidence="4 6" id="KW-0804">Transcription</keyword>
<dbReference type="GO" id="GO:0003680">
    <property type="term" value="F:minor groove of adenine-thymine-rich DNA binding"/>
    <property type="evidence" value="ECO:0007669"/>
    <property type="project" value="UniProtKB-UniRule"/>
</dbReference>
<protein>
    <recommendedName>
        <fullName evidence="6">AT-hook motif nuclear-localized protein</fullName>
    </recommendedName>
</protein>
<evidence type="ECO:0000256" key="3">
    <source>
        <dbReference type="ARBA" id="ARBA00023125"/>
    </source>
</evidence>
<comment type="function">
    <text evidence="1 6">Transcription factor that specifically binds AT-rich DNA sequences related to the nuclear matrix attachment regions (MARs).</text>
</comment>
<feature type="compositionally biased region" description="Low complexity" evidence="7">
    <location>
        <begin position="58"/>
        <end position="68"/>
    </location>
</feature>
<keyword evidence="5 6" id="KW-0539">Nucleus</keyword>
<dbReference type="SUPFAM" id="SSF117856">
    <property type="entry name" value="AF0104/ALDC/Ptd012-like"/>
    <property type="match status" value="1"/>
</dbReference>
<feature type="domain" description="PPC" evidence="8">
    <location>
        <begin position="103"/>
        <end position="245"/>
    </location>
</feature>
<dbReference type="SMART" id="SM00384">
    <property type="entry name" value="AT_hook"/>
    <property type="match status" value="2"/>
</dbReference>
<evidence type="ECO:0000256" key="5">
    <source>
        <dbReference type="ARBA" id="ARBA00023242"/>
    </source>
</evidence>
<dbReference type="PANTHER" id="PTHR31500">
    <property type="entry name" value="AT-HOOK MOTIF NUCLEAR-LOCALIZED PROTEIN 9"/>
    <property type="match status" value="1"/>
</dbReference>
<dbReference type="InterPro" id="IPR017956">
    <property type="entry name" value="AT_hook_DNA-bd_motif"/>
</dbReference>
<evidence type="ECO:0000256" key="7">
    <source>
        <dbReference type="SAM" id="MobiDB-lite"/>
    </source>
</evidence>
<comment type="subcellular location">
    <subcellularLocation>
        <location evidence="6">Nucleus</location>
    </subcellularLocation>
</comment>
<dbReference type="EMBL" id="CAXHTB010000017">
    <property type="protein sequence ID" value="CAL0324184.1"/>
    <property type="molecule type" value="Genomic_DNA"/>
</dbReference>
<accession>A0AAV1XRB1</accession>
<keyword evidence="3 6" id="KW-0238">DNA-binding</keyword>
<keyword evidence="2 6" id="KW-0805">Transcription regulation</keyword>
<dbReference type="Pfam" id="PF03479">
    <property type="entry name" value="PCC"/>
    <property type="match status" value="1"/>
</dbReference>
<evidence type="ECO:0000313" key="10">
    <source>
        <dbReference type="Proteomes" id="UP001497480"/>
    </source>
</evidence>
<evidence type="ECO:0000259" key="8">
    <source>
        <dbReference type="PROSITE" id="PS51742"/>
    </source>
</evidence>